<proteinExistence type="predicted"/>
<evidence type="ECO:0000313" key="1">
    <source>
        <dbReference type="EMBL" id="GJT51951.1"/>
    </source>
</evidence>
<organism evidence="1 2">
    <name type="scientific">Tanacetum coccineum</name>
    <dbReference type="NCBI Taxonomy" id="301880"/>
    <lineage>
        <taxon>Eukaryota</taxon>
        <taxon>Viridiplantae</taxon>
        <taxon>Streptophyta</taxon>
        <taxon>Embryophyta</taxon>
        <taxon>Tracheophyta</taxon>
        <taxon>Spermatophyta</taxon>
        <taxon>Magnoliopsida</taxon>
        <taxon>eudicotyledons</taxon>
        <taxon>Gunneridae</taxon>
        <taxon>Pentapetalae</taxon>
        <taxon>asterids</taxon>
        <taxon>campanulids</taxon>
        <taxon>Asterales</taxon>
        <taxon>Asteraceae</taxon>
        <taxon>Asteroideae</taxon>
        <taxon>Anthemideae</taxon>
        <taxon>Anthemidinae</taxon>
        <taxon>Tanacetum</taxon>
    </lineage>
</organism>
<sequence>MIQDTNGEAIRGIQEQLVDVPIQEELMALRFRIYIVEAENASLRARNKTTKAIKKITRTRERKPVKSMEQLVTLDETIVLANDLMDQKLRTYVEKSDNKREGVSDLVQKETTHGHNNTLQERHCRSSYKDFQRLLKSMTNLSERIQVRLGLKRKRYAFSVNKAVVVQCTNLSALPDGSEDVVVTVMRPTGFRALY</sequence>
<evidence type="ECO:0000313" key="2">
    <source>
        <dbReference type="Proteomes" id="UP001151760"/>
    </source>
</evidence>
<reference evidence="1" key="1">
    <citation type="journal article" date="2022" name="Int. J. Mol. Sci.">
        <title>Draft Genome of Tanacetum Coccineum: Genomic Comparison of Closely Related Tanacetum-Family Plants.</title>
        <authorList>
            <person name="Yamashiro T."/>
            <person name="Shiraishi A."/>
            <person name="Nakayama K."/>
            <person name="Satake H."/>
        </authorList>
    </citation>
    <scope>NUCLEOTIDE SEQUENCE</scope>
</reference>
<accession>A0ABQ5EM02</accession>
<comment type="caution">
    <text evidence="1">The sequence shown here is derived from an EMBL/GenBank/DDBJ whole genome shotgun (WGS) entry which is preliminary data.</text>
</comment>
<reference evidence="1" key="2">
    <citation type="submission" date="2022-01" db="EMBL/GenBank/DDBJ databases">
        <authorList>
            <person name="Yamashiro T."/>
            <person name="Shiraishi A."/>
            <person name="Satake H."/>
            <person name="Nakayama K."/>
        </authorList>
    </citation>
    <scope>NUCLEOTIDE SEQUENCE</scope>
</reference>
<protein>
    <submittedName>
        <fullName evidence="1">Uncharacterized protein</fullName>
    </submittedName>
</protein>
<dbReference type="EMBL" id="BQNB010016450">
    <property type="protein sequence ID" value="GJT51951.1"/>
    <property type="molecule type" value="Genomic_DNA"/>
</dbReference>
<name>A0ABQ5EM02_9ASTR</name>
<gene>
    <name evidence="1" type="ORF">Tco_0978108</name>
</gene>
<keyword evidence="2" id="KW-1185">Reference proteome</keyword>
<dbReference type="Proteomes" id="UP001151760">
    <property type="component" value="Unassembled WGS sequence"/>
</dbReference>